<dbReference type="RefSeq" id="WP_316070913.1">
    <property type="nucleotide sequence ID" value="NZ_JAVNWW010000008.1"/>
</dbReference>
<keyword evidence="3" id="KW-1185">Reference proteome</keyword>
<dbReference type="CDD" id="cd07575">
    <property type="entry name" value="Xc-1258_like"/>
    <property type="match status" value="1"/>
</dbReference>
<proteinExistence type="predicted"/>
<dbReference type="PANTHER" id="PTHR47799:SF1">
    <property type="entry name" value="OMEGA-AMIDASE YAFV"/>
    <property type="match status" value="1"/>
</dbReference>
<dbReference type="Pfam" id="PF00795">
    <property type="entry name" value="CN_hydrolase"/>
    <property type="match status" value="1"/>
</dbReference>
<dbReference type="Gene3D" id="3.60.110.10">
    <property type="entry name" value="Carbon-nitrogen hydrolase"/>
    <property type="match status" value="1"/>
</dbReference>
<comment type="caution">
    <text evidence="2">The sequence shown here is derived from an EMBL/GenBank/DDBJ whole genome shotgun (WGS) entry which is preliminary data.</text>
</comment>
<dbReference type="PROSITE" id="PS50263">
    <property type="entry name" value="CN_HYDROLASE"/>
    <property type="match status" value="1"/>
</dbReference>
<name>A0ABU3TUY7_9BACT</name>
<dbReference type="PANTHER" id="PTHR47799">
    <property type="entry name" value="OMEGA-AMIDASE YAFV"/>
    <property type="match status" value="1"/>
</dbReference>
<feature type="domain" description="CN hydrolase" evidence="1">
    <location>
        <begin position="8"/>
        <end position="239"/>
    </location>
</feature>
<evidence type="ECO:0000313" key="3">
    <source>
        <dbReference type="Proteomes" id="UP001249959"/>
    </source>
</evidence>
<gene>
    <name evidence="2" type="ORF">PQG45_11715</name>
</gene>
<dbReference type="InterPro" id="IPR036526">
    <property type="entry name" value="C-N_Hydrolase_sf"/>
</dbReference>
<sequence>MSTLNQDLRVSYVQANLVWEDPISNCAQLEESLQNLQGHTDVIVLPEMFSTGFSMSAMGAEISAGPTVQWMKLQAARLQVLLIGSLKIKESGKYFNRLLAVHPSGKIDSYDKRHLFRMGNEDSFYTAGNSTCLISYKSWSIAPFVCYDLRFPVWSRNVDLKYDLAVYVANWPAARTHAWSSLLRARAIENLAYVVGVNRVGVDGNQLEYAGASSIVSFKGEDLLLLSSEALIQTETLSFEALQDFRDKFPAHLDADDFTLQA</sequence>
<protein>
    <submittedName>
        <fullName evidence="2">Amidohydrolase</fullName>
    </submittedName>
</protein>
<dbReference type="SUPFAM" id="SSF56317">
    <property type="entry name" value="Carbon-nitrogen hydrolase"/>
    <property type="match status" value="1"/>
</dbReference>
<accession>A0ABU3TUY7</accession>
<organism evidence="2 3">
    <name type="scientific">Aquirufa regiilacus</name>
    <dbReference type="NCBI Taxonomy" id="3024868"/>
    <lineage>
        <taxon>Bacteria</taxon>
        <taxon>Pseudomonadati</taxon>
        <taxon>Bacteroidota</taxon>
        <taxon>Cytophagia</taxon>
        <taxon>Cytophagales</taxon>
        <taxon>Flectobacillaceae</taxon>
        <taxon>Aquirufa</taxon>
    </lineage>
</organism>
<dbReference type="InterPro" id="IPR003010">
    <property type="entry name" value="C-N_Hydrolase"/>
</dbReference>
<dbReference type="InterPro" id="IPR052737">
    <property type="entry name" value="Omega-amidase_YafV"/>
</dbReference>
<reference evidence="2 3" key="1">
    <citation type="submission" date="2023-09" db="EMBL/GenBank/DDBJ databases">
        <title>Aquirufa genomes.</title>
        <authorList>
            <person name="Pitt A."/>
        </authorList>
    </citation>
    <scope>NUCLEOTIDE SEQUENCE [LARGE SCALE GENOMIC DNA]</scope>
    <source>
        <strain evidence="2 3">LEOWEIH-7C</strain>
    </source>
</reference>
<dbReference type="NCBIfam" id="NF007757">
    <property type="entry name" value="PRK10438.1"/>
    <property type="match status" value="1"/>
</dbReference>
<dbReference type="EMBL" id="JAVNWW010000008">
    <property type="protein sequence ID" value="MDU0809696.1"/>
    <property type="molecule type" value="Genomic_DNA"/>
</dbReference>
<evidence type="ECO:0000313" key="2">
    <source>
        <dbReference type="EMBL" id="MDU0809696.1"/>
    </source>
</evidence>
<evidence type="ECO:0000259" key="1">
    <source>
        <dbReference type="PROSITE" id="PS50263"/>
    </source>
</evidence>
<dbReference type="Proteomes" id="UP001249959">
    <property type="component" value="Unassembled WGS sequence"/>
</dbReference>